<name>A0A6P7T6V8_9MOLL</name>
<feature type="chain" id="PRO_5028043902" evidence="1">
    <location>
        <begin position="18"/>
        <end position="147"/>
    </location>
</feature>
<sequence length="147" mass="17094">MKSIVFLCFALFGAVLSNKKCEEEAKAECLDAMSTYPQVKTIENMCNRLSMIRSCMDQRESDCYEYFDADYERKCLRVDLPEHKCVAEAEKNCGDAMSTYPTIQSTLKLCYRLHMFRSCMQPKNTECHDFFRDQIPKQCNLGVLYTP</sequence>
<organism evidence="2 3">
    <name type="scientific">Octopus sinensis</name>
    <name type="common">East Asian common octopus</name>
    <dbReference type="NCBI Taxonomy" id="2607531"/>
    <lineage>
        <taxon>Eukaryota</taxon>
        <taxon>Metazoa</taxon>
        <taxon>Spiralia</taxon>
        <taxon>Lophotrochozoa</taxon>
        <taxon>Mollusca</taxon>
        <taxon>Cephalopoda</taxon>
        <taxon>Coleoidea</taxon>
        <taxon>Octopodiformes</taxon>
        <taxon>Octopoda</taxon>
        <taxon>Incirrata</taxon>
        <taxon>Octopodidae</taxon>
        <taxon>Octopus</taxon>
    </lineage>
</organism>
<feature type="signal peptide" evidence="1">
    <location>
        <begin position="1"/>
        <end position="17"/>
    </location>
</feature>
<dbReference type="Proteomes" id="UP000515154">
    <property type="component" value="Linkage group LG15"/>
</dbReference>
<keyword evidence="1" id="KW-0732">Signal</keyword>
<gene>
    <name evidence="3" type="primary">LOC115219848</name>
</gene>
<evidence type="ECO:0000256" key="1">
    <source>
        <dbReference type="SAM" id="SignalP"/>
    </source>
</evidence>
<evidence type="ECO:0000313" key="2">
    <source>
        <dbReference type="Proteomes" id="UP000515154"/>
    </source>
</evidence>
<evidence type="ECO:0000313" key="3">
    <source>
        <dbReference type="RefSeq" id="XP_029645997.1"/>
    </source>
</evidence>
<protein>
    <submittedName>
        <fullName evidence="3">Uncharacterized protein LOC115219848</fullName>
    </submittedName>
</protein>
<dbReference type="AlphaFoldDB" id="A0A6P7T6V8"/>
<proteinExistence type="predicted"/>
<keyword evidence="2" id="KW-1185">Reference proteome</keyword>
<dbReference type="RefSeq" id="XP_029645997.1">
    <property type="nucleotide sequence ID" value="XM_029790137.2"/>
</dbReference>
<accession>A0A6P7T6V8</accession>
<reference evidence="3" key="1">
    <citation type="submission" date="2025-08" db="UniProtKB">
        <authorList>
            <consortium name="RefSeq"/>
        </authorList>
    </citation>
    <scope>IDENTIFICATION</scope>
</reference>
<dbReference type="KEGG" id="osn:115219848"/>